<keyword evidence="1" id="KW-0223">Dioxygenase</keyword>
<evidence type="ECO:0000313" key="1">
    <source>
        <dbReference type="EMBL" id="ATY64911.1"/>
    </source>
</evidence>
<gene>
    <name evidence="1" type="ORF">A9K55_005276</name>
</gene>
<dbReference type="Proteomes" id="UP000323067">
    <property type="component" value="Chromosome v"/>
</dbReference>
<sequence length="159" mass="17302">MFDHVALSVPQDKYPGVVAFYLAALAPLGYEKLVSLFDDKLVGLGDKTSPLANKATFWLSGMAESAVDKNYAHWAFAADGERPPPPQALGLDSCWLMKNGGGCWYIERSKVDEFYARALASGGQDNGAPGPRPHFGLHYYAAFVTDPMGNNVEVVCRKE</sequence>
<accession>A0A2H4SP86</accession>
<reference evidence="1 2" key="1">
    <citation type="journal article" date="2017" name="BMC Genomics">
        <title>Chromosome level assembly and secondary metabolite potential of the parasitic fungus Cordyceps militaris.</title>
        <authorList>
            <person name="Kramer G.J."/>
            <person name="Nodwell J.R."/>
        </authorList>
    </citation>
    <scope>NUCLEOTIDE SEQUENCE [LARGE SCALE GENOMIC DNA]</scope>
    <source>
        <strain evidence="1 2">ATCC 34164</strain>
    </source>
</reference>
<dbReference type="SUPFAM" id="SSF54593">
    <property type="entry name" value="Glyoxalase/Bleomycin resistance protein/Dihydroxybiphenyl dioxygenase"/>
    <property type="match status" value="1"/>
</dbReference>
<dbReference type="VEuPathDB" id="FungiDB:CCM_08145"/>
<dbReference type="OrthoDB" id="10249419at2759"/>
<organism evidence="1 2">
    <name type="scientific">Cordyceps militaris</name>
    <name type="common">Caterpillar fungus</name>
    <name type="synonym">Clavaria militaris</name>
    <dbReference type="NCBI Taxonomy" id="73501"/>
    <lineage>
        <taxon>Eukaryota</taxon>
        <taxon>Fungi</taxon>
        <taxon>Dikarya</taxon>
        <taxon>Ascomycota</taxon>
        <taxon>Pezizomycotina</taxon>
        <taxon>Sordariomycetes</taxon>
        <taxon>Hypocreomycetidae</taxon>
        <taxon>Hypocreales</taxon>
        <taxon>Cordycipitaceae</taxon>
        <taxon>Cordyceps</taxon>
    </lineage>
</organism>
<dbReference type="Gene3D" id="3.10.180.10">
    <property type="entry name" value="2,3-Dihydroxybiphenyl 1,2-Dioxygenase, domain 1"/>
    <property type="match status" value="2"/>
</dbReference>
<dbReference type="EMBL" id="CP023325">
    <property type="protein sequence ID" value="ATY64911.1"/>
    <property type="molecule type" value="Genomic_DNA"/>
</dbReference>
<dbReference type="VEuPathDB" id="FungiDB:A9K55_005276"/>
<evidence type="ECO:0000313" key="2">
    <source>
        <dbReference type="Proteomes" id="UP000323067"/>
    </source>
</evidence>
<dbReference type="InterPro" id="IPR029068">
    <property type="entry name" value="Glyas_Bleomycin-R_OHBP_Dase"/>
</dbReference>
<protein>
    <submittedName>
        <fullName evidence="1">Glyoxalase bleomycin resistance dioxygenase</fullName>
    </submittedName>
</protein>
<name>A0A2H4SP86_CORMI</name>
<dbReference type="PANTHER" id="PTHR35006:SF2">
    <property type="entry name" value="GLYOXALASE FAMILY PROTEIN (AFU_ORTHOLOGUE AFUA_5G14830)"/>
    <property type="match status" value="1"/>
</dbReference>
<keyword evidence="1" id="KW-0560">Oxidoreductase</keyword>
<dbReference type="AlphaFoldDB" id="A0A2H4SP86"/>
<proteinExistence type="predicted"/>
<dbReference type="GO" id="GO:0051213">
    <property type="term" value="F:dioxygenase activity"/>
    <property type="evidence" value="ECO:0007669"/>
    <property type="project" value="UniProtKB-KW"/>
</dbReference>
<dbReference type="PANTHER" id="PTHR35006">
    <property type="entry name" value="GLYOXALASE FAMILY PROTEIN (AFU_ORTHOLOGUE AFUA_5G14830)"/>
    <property type="match status" value="1"/>
</dbReference>